<feature type="domain" description="FIST C-domain" evidence="2">
    <location>
        <begin position="220"/>
        <end position="361"/>
    </location>
</feature>
<evidence type="ECO:0000313" key="3">
    <source>
        <dbReference type="EMBL" id="MCB6185054.1"/>
    </source>
</evidence>
<reference evidence="3" key="1">
    <citation type="submission" date="2021-10" db="EMBL/GenBank/DDBJ databases">
        <title>The complete genome sequence of Leeia sp. TBRC 13508.</title>
        <authorList>
            <person name="Charoenyingcharoen P."/>
            <person name="Yukphan P."/>
        </authorList>
    </citation>
    <scope>NUCLEOTIDE SEQUENCE</scope>
    <source>
        <strain evidence="3">TBRC 13508</strain>
    </source>
</reference>
<dbReference type="PANTHER" id="PTHR40252">
    <property type="entry name" value="BLR0328 PROTEIN"/>
    <property type="match status" value="1"/>
</dbReference>
<proteinExistence type="predicted"/>
<protein>
    <submittedName>
        <fullName evidence="3">FIST C-terminal domain-containing protein</fullName>
    </submittedName>
</protein>
<accession>A0ABS8DA24</accession>
<dbReference type="Pfam" id="PF10442">
    <property type="entry name" value="FIST_C"/>
    <property type="match status" value="1"/>
</dbReference>
<dbReference type="PANTHER" id="PTHR40252:SF2">
    <property type="entry name" value="BLR0328 PROTEIN"/>
    <property type="match status" value="1"/>
</dbReference>
<dbReference type="SMART" id="SM00897">
    <property type="entry name" value="FIST"/>
    <property type="match status" value="1"/>
</dbReference>
<evidence type="ECO:0000259" key="1">
    <source>
        <dbReference type="SMART" id="SM00897"/>
    </source>
</evidence>
<dbReference type="Pfam" id="PF08495">
    <property type="entry name" value="FIST"/>
    <property type="match status" value="1"/>
</dbReference>
<dbReference type="Proteomes" id="UP001165395">
    <property type="component" value="Unassembled WGS sequence"/>
</dbReference>
<gene>
    <name evidence="3" type="ORF">LIN78_16015</name>
</gene>
<evidence type="ECO:0000313" key="4">
    <source>
        <dbReference type="Proteomes" id="UP001165395"/>
    </source>
</evidence>
<evidence type="ECO:0000259" key="2">
    <source>
        <dbReference type="SMART" id="SM01204"/>
    </source>
</evidence>
<comment type="caution">
    <text evidence="3">The sequence shown here is derived from an EMBL/GenBank/DDBJ whole genome shotgun (WGS) entry which is preliminary data.</text>
</comment>
<keyword evidence="4" id="KW-1185">Reference proteome</keyword>
<dbReference type="EMBL" id="JAJBZT010000011">
    <property type="protein sequence ID" value="MCB6185054.1"/>
    <property type="molecule type" value="Genomic_DNA"/>
</dbReference>
<name>A0ABS8DA24_9NEIS</name>
<sequence>MTNAAQGYFPAYTDALFSFLQDWKQLHPNAGVFAFIAEADIEVVSQLQKSCNQLGITLVGGVFPSVISSDGIHKRGICLINVPEMPPYFLLNQAGLGVAGERIAEQVLNKLEQLQSTDETCTLFLIFDVLIPDIASRLDDLYLKIEDRVNYAGLCAGSETFQPIASVFSNDLQLTKGLLAILWPETHKFIVQHGFSMPNQMLMATSTHGNRITQINWKPAFEAYQELIHQKYDVLLNKDNFYQYAVHYPLGLVRAADQIVVRIPILLDDDGALICSGEIPENAMLTLFQAPPPNPNHFVNELAEEISHTATTTESMHLVFYCAGRKMHMGEGAQTEIDGLYEKSGDKEMLGALTLGEIGTSSVGGQPVFHNMALVVCELSHE</sequence>
<dbReference type="RefSeq" id="WP_227181885.1">
    <property type="nucleotide sequence ID" value="NZ_JAJBZT010000011.1"/>
</dbReference>
<dbReference type="InterPro" id="IPR013702">
    <property type="entry name" value="FIST_domain_N"/>
</dbReference>
<feature type="domain" description="FIST" evidence="1">
    <location>
        <begin position="27"/>
        <end position="219"/>
    </location>
</feature>
<organism evidence="3 4">
    <name type="scientific">Leeia speluncae</name>
    <dbReference type="NCBI Taxonomy" id="2884804"/>
    <lineage>
        <taxon>Bacteria</taxon>
        <taxon>Pseudomonadati</taxon>
        <taxon>Pseudomonadota</taxon>
        <taxon>Betaproteobacteria</taxon>
        <taxon>Neisseriales</taxon>
        <taxon>Leeiaceae</taxon>
        <taxon>Leeia</taxon>
    </lineage>
</organism>
<dbReference type="InterPro" id="IPR019494">
    <property type="entry name" value="FIST_C"/>
</dbReference>
<dbReference type="SMART" id="SM01204">
    <property type="entry name" value="FIST_C"/>
    <property type="match status" value="1"/>
</dbReference>